<evidence type="ECO:0000313" key="6">
    <source>
        <dbReference type="Proteomes" id="UP000482800"/>
    </source>
</evidence>
<comment type="caution">
    <text evidence="5">The sequence shown here is derived from an EMBL/GenBank/DDBJ whole genome shotgun (WGS) entry which is preliminary data.</text>
</comment>
<evidence type="ECO:0000256" key="3">
    <source>
        <dbReference type="ARBA" id="ARBA00023163"/>
    </source>
</evidence>
<sequence>MNSLATIPAFTALAPDALEALRAASHDVTYPPGAVIPRDGAVLLLLAGVVVGTHADASGAEVWPARWEAPAIVDKPATLAPAVGTLVAATPCRGRRLPAAAFLRLLDDEPAVRRHVLARLAADTADLRQRLAEATTLPAVGRVAAFLLATGAGAGQTAWRGSQEALARQLGLSRVTVNRALRQLASSGAVAVTPRGIALLDPIALRTPTPKQQ</sequence>
<dbReference type="InterPro" id="IPR012318">
    <property type="entry name" value="HTH_CRP"/>
</dbReference>
<name>A0A6V8KL97_9ACTN</name>
<keyword evidence="6" id="KW-1185">Reference proteome</keyword>
<evidence type="ECO:0000256" key="1">
    <source>
        <dbReference type="ARBA" id="ARBA00023015"/>
    </source>
</evidence>
<dbReference type="InterPro" id="IPR018490">
    <property type="entry name" value="cNMP-bd_dom_sf"/>
</dbReference>
<dbReference type="Gene3D" id="2.60.120.10">
    <property type="entry name" value="Jelly Rolls"/>
    <property type="match status" value="1"/>
</dbReference>
<protein>
    <recommendedName>
        <fullName evidence="4">HTH crp-type domain-containing protein</fullName>
    </recommendedName>
</protein>
<reference evidence="5 6" key="2">
    <citation type="submission" date="2020-03" db="EMBL/GenBank/DDBJ databases">
        <authorList>
            <person name="Ichikawa N."/>
            <person name="Kimura A."/>
            <person name="Kitahashi Y."/>
            <person name="Uohara A."/>
        </authorList>
    </citation>
    <scope>NUCLEOTIDE SEQUENCE [LARGE SCALE GENOMIC DNA]</scope>
    <source>
        <strain evidence="5 6">NBRC 108639</strain>
    </source>
</reference>
<dbReference type="PROSITE" id="PS51063">
    <property type="entry name" value="HTH_CRP_2"/>
    <property type="match status" value="1"/>
</dbReference>
<evidence type="ECO:0000259" key="4">
    <source>
        <dbReference type="PROSITE" id="PS51063"/>
    </source>
</evidence>
<reference evidence="5 6" key="1">
    <citation type="submission" date="2020-03" db="EMBL/GenBank/DDBJ databases">
        <title>Whole genome shotgun sequence of Phytohabitans houttuyneae NBRC 108639.</title>
        <authorList>
            <person name="Komaki H."/>
            <person name="Tamura T."/>
        </authorList>
    </citation>
    <scope>NUCLEOTIDE SEQUENCE [LARGE SCALE GENOMIC DNA]</scope>
    <source>
        <strain evidence="5 6">NBRC 108639</strain>
    </source>
</reference>
<dbReference type="EMBL" id="BLPF01000004">
    <property type="protein sequence ID" value="GFJ85972.1"/>
    <property type="molecule type" value="Genomic_DNA"/>
</dbReference>
<dbReference type="SUPFAM" id="SSF51206">
    <property type="entry name" value="cAMP-binding domain-like"/>
    <property type="match status" value="1"/>
</dbReference>
<dbReference type="InterPro" id="IPR036388">
    <property type="entry name" value="WH-like_DNA-bd_sf"/>
</dbReference>
<dbReference type="InterPro" id="IPR036390">
    <property type="entry name" value="WH_DNA-bd_sf"/>
</dbReference>
<dbReference type="AlphaFoldDB" id="A0A6V8KL97"/>
<dbReference type="InterPro" id="IPR014710">
    <property type="entry name" value="RmlC-like_jellyroll"/>
</dbReference>
<accession>A0A6V8KL97</accession>
<dbReference type="Pfam" id="PF13545">
    <property type="entry name" value="HTH_Crp_2"/>
    <property type="match status" value="1"/>
</dbReference>
<dbReference type="Proteomes" id="UP000482800">
    <property type="component" value="Unassembled WGS sequence"/>
</dbReference>
<gene>
    <name evidence="5" type="ORF">Phou_101520</name>
</gene>
<dbReference type="RefSeq" id="WP_173071328.1">
    <property type="nucleotide sequence ID" value="NZ_BAABGO010000002.1"/>
</dbReference>
<dbReference type="GO" id="GO:0003677">
    <property type="term" value="F:DNA binding"/>
    <property type="evidence" value="ECO:0007669"/>
    <property type="project" value="UniProtKB-KW"/>
</dbReference>
<dbReference type="Gene3D" id="1.10.10.10">
    <property type="entry name" value="Winged helix-like DNA-binding domain superfamily/Winged helix DNA-binding domain"/>
    <property type="match status" value="1"/>
</dbReference>
<evidence type="ECO:0000256" key="2">
    <source>
        <dbReference type="ARBA" id="ARBA00023125"/>
    </source>
</evidence>
<keyword evidence="1" id="KW-0805">Transcription regulation</keyword>
<dbReference type="SMART" id="SM00419">
    <property type="entry name" value="HTH_CRP"/>
    <property type="match status" value="1"/>
</dbReference>
<proteinExistence type="predicted"/>
<keyword evidence="2" id="KW-0238">DNA-binding</keyword>
<keyword evidence="3" id="KW-0804">Transcription</keyword>
<evidence type="ECO:0000313" key="5">
    <source>
        <dbReference type="EMBL" id="GFJ85972.1"/>
    </source>
</evidence>
<dbReference type="GO" id="GO:0006355">
    <property type="term" value="P:regulation of DNA-templated transcription"/>
    <property type="evidence" value="ECO:0007669"/>
    <property type="project" value="InterPro"/>
</dbReference>
<feature type="domain" description="HTH crp-type" evidence="4">
    <location>
        <begin position="137"/>
        <end position="203"/>
    </location>
</feature>
<organism evidence="5 6">
    <name type="scientific">Phytohabitans houttuyneae</name>
    <dbReference type="NCBI Taxonomy" id="1076126"/>
    <lineage>
        <taxon>Bacteria</taxon>
        <taxon>Bacillati</taxon>
        <taxon>Actinomycetota</taxon>
        <taxon>Actinomycetes</taxon>
        <taxon>Micromonosporales</taxon>
        <taxon>Micromonosporaceae</taxon>
    </lineage>
</organism>
<dbReference type="SUPFAM" id="SSF46785">
    <property type="entry name" value="Winged helix' DNA-binding domain"/>
    <property type="match status" value="1"/>
</dbReference>